<name>A0ACC1LBH5_9FUNG</name>
<feature type="non-terminal residue" evidence="1">
    <location>
        <position position="190"/>
    </location>
</feature>
<gene>
    <name evidence="1" type="ORF">H4R21_001727</name>
</gene>
<keyword evidence="2" id="KW-1185">Reference proteome</keyword>
<dbReference type="EMBL" id="JANBUN010000380">
    <property type="protein sequence ID" value="KAJ2804216.1"/>
    <property type="molecule type" value="Genomic_DNA"/>
</dbReference>
<evidence type="ECO:0000313" key="1">
    <source>
        <dbReference type="EMBL" id="KAJ2804216.1"/>
    </source>
</evidence>
<reference evidence="1" key="1">
    <citation type="submission" date="2022-07" db="EMBL/GenBank/DDBJ databases">
        <title>Phylogenomic reconstructions and comparative analyses of Kickxellomycotina fungi.</title>
        <authorList>
            <person name="Reynolds N.K."/>
            <person name="Stajich J.E."/>
            <person name="Barry K."/>
            <person name="Grigoriev I.V."/>
            <person name="Crous P."/>
            <person name="Smith M.E."/>
        </authorList>
    </citation>
    <scope>NUCLEOTIDE SEQUENCE</scope>
    <source>
        <strain evidence="1">BCRC 34780</strain>
    </source>
</reference>
<organism evidence="1 2">
    <name type="scientific">Coemansia helicoidea</name>
    <dbReference type="NCBI Taxonomy" id="1286919"/>
    <lineage>
        <taxon>Eukaryota</taxon>
        <taxon>Fungi</taxon>
        <taxon>Fungi incertae sedis</taxon>
        <taxon>Zoopagomycota</taxon>
        <taxon>Kickxellomycotina</taxon>
        <taxon>Kickxellomycetes</taxon>
        <taxon>Kickxellales</taxon>
        <taxon>Kickxellaceae</taxon>
        <taxon>Coemansia</taxon>
    </lineage>
</organism>
<sequence>MGVRERTDANLQLVSLGCAVTVVLALAAARRYTGDWRERRGFRRQLAATQKRLTAGPQTEQRRQQRRKWKRFVAAAPLAPLVAAYIAVRVGWGVFEVLVFSAIDVLCDTAAGLRPLPTRALAWAAAAWRRMDARRRAEAAVVAVVVGTVGRLLAAGLPALTRGAAWTRRWIRRAGPAFGAAAEAAVLCGL</sequence>
<proteinExistence type="predicted"/>
<protein>
    <submittedName>
        <fullName evidence="1">Uncharacterized protein</fullName>
    </submittedName>
</protein>
<accession>A0ACC1LBH5</accession>
<evidence type="ECO:0000313" key="2">
    <source>
        <dbReference type="Proteomes" id="UP001140087"/>
    </source>
</evidence>
<dbReference type="Proteomes" id="UP001140087">
    <property type="component" value="Unassembled WGS sequence"/>
</dbReference>
<comment type="caution">
    <text evidence="1">The sequence shown here is derived from an EMBL/GenBank/DDBJ whole genome shotgun (WGS) entry which is preliminary data.</text>
</comment>